<organism evidence="2 3">
    <name type="scientific">Flavobacterium cerinum</name>
    <dbReference type="NCBI Taxonomy" id="2502784"/>
    <lineage>
        <taxon>Bacteria</taxon>
        <taxon>Pseudomonadati</taxon>
        <taxon>Bacteroidota</taxon>
        <taxon>Flavobacteriia</taxon>
        <taxon>Flavobacteriales</taxon>
        <taxon>Flavobacteriaceae</taxon>
        <taxon>Flavobacterium</taxon>
    </lineage>
</organism>
<keyword evidence="1" id="KW-1133">Transmembrane helix</keyword>
<feature type="transmembrane region" description="Helical" evidence="1">
    <location>
        <begin position="55"/>
        <end position="82"/>
    </location>
</feature>
<gene>
    <name evidence="2" type="ORF">NOX80_11025</name>
</gene>
<dbReference type="EMBL" id="CP101751">
    <property type="protein sequence ID" value="UUC44165.1"/>
    <property type="molecule type" value="Genomic_DNA"/>
</dbReference>
<keyword evidence="3" id="KW-1185">Reference proteome</keyword>
<dbReference type="RefSeq" id="WP_256549835.1">
    <property type="nucleotide sequence ID" value="NZ_CP101751.1"/>
</dbReference>
<keyword evidence="1" id="KW-0472">Membrane</keyword>
<evidence type="ECO:0000256" key="1">
    <source>
        <dbReference type="SAM" id="Phobius"/>
    </source>
</evidence>
<dbReference type="Proteomes" id="UP001059844">
    <property type="component" value="Chromosome"/>
</dbReference>
<feature type="transmembrane region" description="Helical" evidence="1">
    <location>
        <begin position="20"/>
        <end position="43"/>
    </location>
</feature>
<protein>
    <recommendedName>
        <fullName evidence="4">DUF4870 domain-containing protein</fullName>
    </recommendedName>
</protein>
<accession>A0ABY5IPJ5</accession>
<proteinExistence type="predicted"/>
<sequence>MKKLIYKYSETPDGLFKRLFITFTFGYIPFGIFQAILNMMGVWPLSFNDRNYYGMLSAVVILCSVPLFALLLTVIVWFYFMIGILMMKVARTFLN</sequence>
<reference evidence="2" key="1">
    <citation type="submission" date="2022-07" db="EMBL/GenBank/DDBJ databases">
        <title>Isolation, identification, and degradation of a PFOSA degrading strain from sewage treatment plant.</title>
        <authorList>
            <person name="Zhang L."/>
            <person name="Huo Y."/>
        </authorList>
    </citation>
    <scope>NUCLEOTIDE SEQUENCE</scope>
    <source>
        <strain evidence="2">C1</strain>
    </source>
</reference>
<evidence type="ECO:0008006" key="4">
    <source>
        <dbReference type="Google" id="ProtNLM"/>
    </source>
</evidence>
<evidence type="ECO:0000313" key="3">
    <source>
        <dbReference type="Proteomes" id="UP001059844"/>
    </source>
</evidence>
<keyword evidence="1" id="KW-0812">Transmembrane</keyword>
<name>A0ABY5IPJ5_9FLAO</name>
<evidence type="ECO:0000313" key="2">
    <source>
        <dbReference type="EMBL" id="UUC44165.1"/>
    </source>
</evidence>